<reference evidence="4" key="1">
    <citation type="journal article" date="2020" name="Phytopathology">
        <title>Genome Sequence Resources of Colletotrichum truncatum, C. plurivorum, C. musicola, and C. sojae: Four Species Pathogenic to Soybean (Glycine max).</title>
        <authorList>
            <person name="Rogerio F."/>
            <person name="Boufleur T.R."/>
            <person name="Ciampi-Guillardi M."/>
            <person name="Sukno S.A."/>
            <person name="Thon M.R."/>
            <person name="Massola Junior N.S."/>
            <person name="Baroncelli R."/>
        </authorList>
    </citation>
    <scope>NUCLEOTIDE SEQUENCE</scope>
    <source>
        <strain evidence="4">LFN00145</strain>
    </source>
</reference>
<dbReference type="PANTHER" id="PTHR42748:SF7">
    <property type="entry name" value="NMRA LIKE REDOX SENSOR 1-RELATED"/>
    <property type="match status" value="1"/>
</dbReference>
<keyword evidence="5" id="KW-1185">Reference proteome</keyword>
<evidence type="ECO:0000259" key="3">
    <source>
        <dbReference type="Pfam" id="PF05368"/>
    </source>
</evidence>
<dbReference type="SUPFAM" id="SSF51735">
    <property type="entry name" value="NAD(P)-binding Rossmann-fold domains"/>
    <property type="match status" value="1"/>
</dbReference>
<evidence type="ECO:0000313" key="4">
    <source>
        <dbReference type="EMBL" id="KAF6822188.1"/>
    </source>
</evidence>
<dbReference type="Proteomes" id="UP000654918">
    <property type="component" value="Unassembled WGS sequence"/>
</dbReference>
<dbReference type="InterPro" id="IPR051164">
    <property type="entry name" value="NmrA-like_oxidored"/>
</dbReference>
<comment type="caution">
    <text evidence="4">The sequence shown here is derived from an EMBL/GenBank/DDBJ whole genome shotgun (WGS) entry which is preliminary data.</text>
</comment>
<evidence type="ECO:0000256" key="2">
    <source>
        <dbReference type="ARBA" id="ARBA00022857"/>
    </source>
</evidence>
<dbReference type="Pfam" id="PF05368">
    <property type="entry name" value="NmrA"/>
    <property type="match status" value="1"/>
</dbReference>
<organism evidence="4 5">
    <name type="scientific">Colletotrichum plurivorum</name>
    <dbReference type="NCBI Taxonomy" id="2175906"/>
    <lineage>
        <taxon>Eukaryota</taxon>
        <taxon>Fungi</taxon>
        <taxon>Dikarya</taxon>
        <taxon>Ascomycota</taxon>
        <taxon>Pezizomycotina</taxon>
        <taxon>Sordariomycetes</taxon>
        <taxon>Hypocreomycetidae</taxon>
        <taxon>Glomerellales</taxon>
        <taxon>Glomerellaceae</taxon>
        <taxon>Colletotrichum</taxon>
        <taxon>Colletotrichum orchidearum species complex</taxon>
    </lineage>
</organism>
<protein>
    <submittedName>
        <fullName evidence="4">Nucleoside-diphosphate-sugar epimerase family protein</fullName>
    </submittedName>
</protein>
<name>A0A8H6K0M4_9PEZI</name>
<sequence length="312" mass="34468">MATRKVLILGATGKQGAAVIDALLGLPRASSAPLELLALTRNPDSAKLKSLAEAARPKGVTLTPVRGELKGSPAPVFSAHPRIDSAFILTTPGNEDVEGKAWVDASVDAGASQIVFTSVDRGGEDKSWENPTDVPHFYQKHAVELRLRDRAAELERAGRKLRWTILRPTAFMDNTNPGTFGKVFAAMWSTLPADRTLQFVSVRDIGLFAARAIAEPERWDRRALSLAGDDVTYAQAREVFKRVVGSEMPQTYTVFGQGMMWAISDVGKMFEFFRREGYGADVQMLRREEPRLQDFEAWLRESSGWKKEASSI</sequence>
<comment type="similarity">
    <text evidence="1">Belongs to the NmrA-type oxidoreductase family.</text>
</comment>
<dbReference type="InterPro" id="IPR036291">
    <property type="entry name" value="NAD(P)-bd_dom_sf"/>
</dbReference>
<feature type="domain" description="NmrA-like" evidence="3">
    <location>
        <begin position="3"/>
        <end position="252"/>
    </location>
</feature>
<evidence type="ECO:0000256" key="1">
    <source>
        <dbReference type="ARBA" id="ARBA00006328"/>
    </source>
</evidence>
<dbReference type="Gene3D" id="3.90.25.10">
    <property type="entry name" value="UDP-galactose 4-epimerase, domain 1"/>
    <property type="match status" value="1"/>
</dbReference>
<dbReference type="EMBL" id="WIGO01000243">
    <property type="protein sequence ID" value="KAF6822188.1"/>
    <property type="molecule type" value="Genomic_DNA"/>
</dbReference>
<keyword evidence="2" id="KW-0521">NADP</keyword>
<dbReference type="PANTHER" id="PTHR42748">
    <property type="entry name" value="NITROGEN METABOLITE REPRESSION PROTEIN NMRA FAMILY MEMBER"/>
    <property type="match status" value="1"/>
</dbReference>
<dbReference type="GO" id="GO:0005634">
    <property type="term" value="C:nucleus"/>
    <property type="evidence" value="ECO:0007669"/>
    <property type="project" value="TreeGrafter"/>
</dbReference>
<accession>A0A8H6K0M4</accession>
<evidence type="ECO:0000313" key="5">
    <source>
        <dbReference type="Proteomes" id="UP000654918"/>
    </source>
</evidence>
<dbReference type="AlphaFoldDB" id="A0A8H6K0M4"/>
<proteinExistence type="inferred from homology"/>
<gene>
    <name evidence="4" type="ORF">CPLU01_12158</name>
</gene>
<dbReference type="Gene3D" id="3.40.50.720">
    <property type="entry name" value="NAD(P)-binding Rossmann-like Domain"/>
    <property type="match status" value="1"/>
</dbReference>
<dbReference type="InterPro" id="IPR008030">
    <property type="entry name" value="NmrA-like"/>
</dbReference>